<evidence type="ECO:0000256" key="1">
    <source>
        <dbReference type="SAM" id="MobiDB-lite"/>
    </source>
</evidence>
<dbReference type="RefSeq" id="WP_124707577.1">
    <property type="nucleotide sequence ID" value="NZ_CP033972.1"/>
</dbReference>
<evidence type="ECO:0000313" key="2">
    <source>
        <dbReference type="EMBL" id="AZG44762.1"/>
    </source>
</evidence>
<protein>
    <submittedName>
        <fullName evidence="2">Uncharacterized protein</fullName>
    </submittedName>
</protein>
<proteinExistence type="predicted"/>
<dbReference type="AlphaFoldDB" id="A0A3G8JJQ0"/>
<dbReference type="InterPro" id="IPR053733">
    <property type="entry name" value="Heme_Transport_Util_sf"/>
</dbReference>
<dbReference type="OrthoDB" id="4370439at2"/>
<feature type="compositionally biased region" description="Basic and acidic residues" evidence="1">
    <location>
        <begin position="170"/>
        <end position="189"/>
    </location>
</feature>
<gene>
    <name evidence="2" type="ORF">D7316_01352</name>
</gene>
<feature type="region of interest" description="Disordered" evidence="1">
    <location>
        <begin position="162"/>
        <end position="192"/>
    </location>
</feature>
<name>A0A3G8JJQ0_9ACTN</name>
<dbReference type="EMBL" id="CP033972">
    <property type="protein sequence ID" value="AZG44762.1"/>
    <property type="molecule type" value="Genomic_DNA"/>
</dbReference>
<organism evidence="2 3">
    <name type="scientific">Gordonia insulae</name>
    <dbReference type="NCBI Taxonomy" id="2420509"/>
    <lineage>
        <taxon>Bacteria</taxon>
        <taxon>Bacillati</taxon>
        <taxon>Actinomycetota</taxon>
        <taxon>Actinomycetes</taxon>
        <taxon>Mycobacteriales</taxon>
        <taxon>Gordoniaceae</taxon>
        <taxon>Gordonia</taxon>
    </lineage>
</organism>
<feature type="region of interest" description="Disordered" evidence="1">
    <location>
        <begin position="1"/>
        <end position="27"/>
    </location>
</feature>
<dbReference type="SUPFAM" id="SSF144064">
    <property type="entry name" value="Heme iron utilization protein-like"/>
    <property type="match status" value="1"/>
</dbReference>
<dbReference type="Gene3D" id="3.40.1570.10">
    <property type="entry name" value="HemS/ChuS/ChuX like domains"/>
    <property type="match status" value="2"/>
</dbReference>
<dbReference type="Proteomes" id="UP000271469">
    <property type="component" value="Chromosome"/>
</dbReference>
<keyword evidence="3" id="KW-1185">Reference proteome</keyword>
<evidence type="ECO:0000313" key="3">
    <source>
        <dbReference type="Proteomes" id="UP000271469"/>
    </source>
</evidence>
<feature type="compositionally biased region" description="Basic and acidic residues" evidence="1">
    <location>
        <begin position="1"/>
        <end position="15"/>
    </location>
</feature>
<reference evidence="2 3" key="1">
    <citation type="submission" date="2018-11" db="EMBL/GenBank/DDBJ databases">
        <title>Gordonia insulae sp. nov., isolated from an island soil.</title>
        <authorList>
            <person name="Kim Y.S."/>
            <person name="Kim S.B."/>
        </authorList>
    </citation>
    <scope>NUCLEOTIDE SEQUENCE [LARGE SCALE GENOMIC DNA]</scope>
    <source>
        <strain evidence="2 3">MMS17-SY073</strain>
    </source>
</reference>
<sequence>MPESPRPSDSERTGDLARPGCGDRCSCPRSRATASDLDTLLATPGFTGSLLGSDVSAVADRLPLLDQVVGVTVAGPVLMNDVGTHETPVGIGGPIRCRPSRISLRLNPSRLGSALVTDPAAHVPPTLRLFDTDGNTAHATYLTESSDRLAFESLSIDAGGFADGPAALDRPGDADLGGDGRHPTPKVEDAPPATDQIAQFDSVLDDGGVRRLSSLPGRIDDGYARVESRRVIAALEHAALLGMPMTLTTAAAGCLQMRHDRLDGAREHRGSMVVASGSCRAMINFTLVAECWITWSDGVWGRTGSIELYDRHGRCSLIATQTGSVSPETFEAWNQLVTDVAG</sequence>
<dbReference type="KEGG" id="gom:D7316_01352"/>
<accession>A0A3G8JJQ0</accession>